<protein>
    <recommendedName>
        <fullName evidence="3">Chitin-binding type-3 domain-containing protein</fullName>
    </recommendedName>
</protein>
<dbReference type="GO" id="GO:0004553">
    <property type="term" value="F:hydrolase activity, hydrolyzing O-glycosyl compounds"/>
    <property type="evidence" value="ECO:0007669"/>
    <property type="project" value="InterPro"/>
</dbReference>
<dbReference type="SMART" id="SM00495">
    <property type="entry name" value="ChtBD3"/>
    <property type="match status" value="2"/>
</dbReference>
<dbReference type="RefSeq" id="WP_242457594.1">
    <property type="nucleotide sequence ID" value="NZ_BMAQ01000048.1"/>
</dbReference>
<dbReference type="CDD" id="cd12215">
    <property type="entry name" value="ChiC_BD"/>
    <property type="match status" value="2"/>
</dbReference>
<accession>A0A916VIL3</accession>
<feature type="domain" description="Chitin-binding type-3" evidence="3">
    <location>
        <begin position="4"/>
        <end position="48"/>
    </location>
</feature>
<dbReference type="SUPFAM" id="SSF51055">
    <property type="entry name" value="Carbohydrate binding domain"/>
    <property type="match status" value="2"/>
</dbReference>
<keyword evidence="1" id="KW-0378">Hydrolase</keyword>
<keyword evidence="2" id="KW-0624">Polysaccharide degradation</keyword>
<dbReference type="Gene3D" id="2.10.10.20">
    <property type="entry name" value="Carbohydrate-binding module superfamily 5/12"/>
    <property type="match status" value="2"/>
</dbReference>
<dbReference type="InterPro" id="IPR036573">
    <property type="entry name" value="CBM_sf_5/12"/>
</dbReference>
<dbReference type="AlphaFoldDB" id="A0A916VIL3"/>
<dbReference type="Proteomes" id="UP000654993">
    <property type="component" value="Unassembled WGS sequence"/>
</dbReference>
<evidence type="ECO:0000313" key="5">
    <source>
        <dbReference type="Proteomes" id="UP000654993"/>
    </source>
</evidence>
<organism evidence="4 5">
    <name type="scientific">Insulibacter thermoxylanivorax</name>
    <dbReference type="NCBI Taxonomy" id="2749268"/>
    <lineage>
        <taxon>Bacteria</taxon>
        <taxon>Bacillati</taxon>
        <taxon>Bacillota</taxon>
        <taxon>Bacilli</taxon>
        <taxon>Bacillales</taxon>
        <taxon>Paenibacillaceae</taxon>
        <taxon>Insulibacter</taxon>
    </lineage>
</organism>
<name>A0A916VIL3_9BACL</name>
<evidence type="ECO:0000313" key="4">
    <source>
        <dbReference type="EMBL" id="GFR39455.1"/>
    </source>
</evidence>
<reference evidence="4" key="1">
    <citation type="submission" date="2020-08" db="EMBL/GenBank/DDBJ databases">
        <authorList>
            <person name="Uke A."/>
            <person name="Chhe C."/>
            <person name="Baramee S."/>
            <person name="Kosugi A."/>
        </authorList>
    </citation>
    <scope>NUCLEOTIDE SEQUENCE</scope>
    <source>
        <strain evidence="4">DA-C8</strain>
    </source>
</reference>
<keyword evidence="2" id="KW-0119">Carbohydrate metabolism</keyword>
<dbReference type="InterPro" id="IPR003610">
    <property type="entry name" value="CBM5/12"/>
</dbReference>
<comment type="caution">
    <text evidence="4">The sequence shown here is derived from an EMBL/GenBank/DDBJ whole genome shotgun (WGS) entry which is preliminary data.</text>
</comment>
<dbReference type="EMBL" id="BMAQ01000048">
    <property type="protein sequence ID" value="GFR39455.1"/>
    <property type="molecule type" value="Genomic_DNA"/>
</dbReference>
<dbReference type="Pfam" id="PF02839">
    <property type="entry name" value="CBM_5_12"/>
    <property type="match status" value="2"/>
</dbReference>
<feature type="domain" description="Chitin-binding type-3" evidence="3">
    <location>
        <begin position="64"/>
        <end position="107"/>
    </location>
</feature>
<dbReference type="GO" id="GO:0030246">
    <property type="term" value="F:carbohydrate binding"/>
    <property type="evidence" value="ECO:0007669"/>
    <property type="project" value="InterPro"/>
</dbReference>
<evidence type="ECO:0000259" key="3">
    <source>
        <dbReference type="SMART" id="SM00495"/>
    </source>
</evidence>
<dbReference type="GO" id="GO:0005576">
    <property type="term" value="C:extracellular region"/>
    <property type="evidence" value="ECO:0007669"/>
    <property type="project" value="InterPro"/>
</dbReference>
<sequence>MTEYPVWDPNVVYTNEIVIHNGKLWQALWWTQGQEPGTTGPWGPWILIGDAPGYDPDPVPVDDYPAWDPTVIYINEIVSHNGRLYQSLWWNQGVEPGLDQNGPWRLIH</sequence>
<reference evidence="4" key="2">
    <citation type="journal article" date="2021" name="Data Brief">
        <title>Draft genome sequence data of the facultative, thermophilic, xylanolytic bacterium Paenibacillus sp. strain DA-C8.</title>
        <authorList>
            <person name="Chhe C."/>
            <person name="Uke A."/>
            <person name="Baramee S."/>
            <person name="Ungkulpasvich U."/>
            <person name="Tachaapaikoon C."/>
            <person name="Pason P."/>
            <person name="Waeonukul R."/>
            <person name="Ratanakhanokchai K."/>
            <person name="Kosugi A."/>
        </authorList>
    </citation>
    <scope>NUCLEOTIDE SEQUENCE</scope>
    <source>
        <strain evidence="4">DA-C8</strain>
    </source>
</reference>
<evidence type="ECO:0000256" key="2">
    <source>
        <dbReference type="ARBA" id="ARBA00023326"/>
    </source>
</evidence>
<evidence type="ECO:0000256" key="1">
    <source>
        <dbReference type="ARBA" id="ARBA00022801"/>
    </source>
</evidence>
<keyword evidence="5" id="KW-1185">Reference proteome</keyword>
<proteinExistence type="predicted"/>
<dbReference type="GO" id="GO:0000272">
    <property type="term" value="P:polysaccharide catabolic process"/>
    <property type="evidence" value="ECO:0007669"/>
    <property type="project" value="UniProtKB-KW"/>
</dbReference>
<gene>
    <name evidence="4" type="ORF">PRECH8_27510</name>
</gene>